<reference evidence="2" key="1">
    <citation type="submission" date="2020-04" db="EMBL/GenBank/DDBJ databases">
        <authorList>
            <person name="Alioto T."/>
            <person name="Alioto T."/>
            <person name="Gomez Garrido J."/>
        </authorList>
    </citation>
    <scope>NUCLEOTIDE SEQUENCE</scope>
    <source>
        <strain evidence="2">A484AB</strain>
    </source>
</reference>
<evidence type="ECO:0000313" key="3">
    <source>
        <dbReference type="Proteomes" id="UP001152795"/>
    </source>
</evidence>
<dbReference type="EMBL" id="CACRXK020000045">
    <property type="protein sequence ID" value="CAB3977396.1"/>
    <property type="molecule type" value="Genomic_DNA"/>
</dbReference>
<dbReference type="Proteomes" id="UP001152795">
    <property type="component" value="Unassembled WGS sequence"/>
</dbReference>
<feature type="region of interest" description="Disordered" evidence="1">
    <location>
        <begin position="1"/>
        <end position="63"/>
    </location>
</feature>
<proteinExistence type="predicted"/>
<comment type="caution">
    <text evidence="2">The sequence shown here is derived from an EMBL/GenBank/DDBJ whole genome shotgun (WGS) entry which is preliminary data.</text>
</comment>
<dbReference type="AlphaFoldDB" id="A0A7D9H7G5"/>
<protein>
    <submittedName>
        <fullName evidence="2">Uncharacterized protein</fullName>
    </submittedName>
</protein>
<feature type="compositionally biased region" description="Acidic residues" evidence="1">
    <location>
        <begin position="42"/>
        <end position="63"/>
    </location>
</feature>
<name>A0A7D9H7G5_PARCT</name>
<keyword evidence="3" id="KW-1185">Reference proteome</keyword>
<feature type="compositionally biased region" description="Acidic residues" evidence="1">
    <location>
        <begin position="15"/>
        <end position="27"/>
    </location>
</feature>
<evidence type="ECO:0000313" key="2">
    <source>
        <dbReference type="EMBL" id="CAB3977396.1"/>
    </source>
</evidence>
<accession>A0A7D9H7G5</accession>
<sequence length="174" mass="20262">MAELINEQEQIHSENDDEIPEEEEEVEGATNVKNLEGATNVEDVEEEEDNIADDDDYDGDIEQDENNEEINNETCALFLKQIWDAQRNCIQKRKQDRFLPLTKKFINSGFIKREKMLNDNPQLIKHMIYLCRNIANGKIPTDISSVDKALFSYISDRTTPREDVHLRILEEFSV</sequence>
<gene>
    <name evidence="2" type="ORF">PACLA_8A029477</name>
</gene>
<evidence type="ECO:0000256" key="1">
    <source>
        <dbReference type="SAM" id="MobiDB-lite"/>
    </source>
</evidence>
<organism evidence="2 3">
    <name type="scientific">Paramuricea clavata</name>
    <name type="common">Red gorgonian</name>
    <name type="synonym">Violescent sea-whip</name>
    <dbReference type="NCBI Taxonomy" id="317549"/>
    <lineage>
        <taxon>Eukaryota</taxon>
        <taxon>Metazoa</taxon>
        <taxon>Cnidaria</taxon>
        <taxon>Anthozoa</taxon>
        <taxon>Octocorallia</taxon>
        <taxon>Malacalcyonacea</taxon>
        <taxon>Plexauridae</taxon>
        <taxon>Paramuricea</taxon>
    </lineage>
</organism>